<accession>A0ABW0ZFI2</accession>
<dbReference type="Pfam" id="PF11706">
    <property type="entry name" value="zf-CGNR"/>
    <property type="match status" value="1"/>
</dbReference>
<sequence length="214" mass="23586">MPVDARTSAPLLGEPLAVEFMNTIWADRDGIHDALATPSEMQGWLQVGPQLPAIPDEDLRDWIATAPPREVEDTAARLRELRNAVRRLAAVQTADPRERAASATKDVDQALEVVNAAAASAPHWSHMTWRRNNAPDREVHTQAALGSTIPAVIAEQVIDLLTSDVRDGLRACLAPGCVLYFVRQHPRREWCSTACGNRARAARHYARHRTDPAT</sequence>
<dbReference type="SUPFAM" id="SSF160904">
    <property type="entry name" value="Jann2411-like"/>
    <property type="match status" value="1"/>
</dbReference>
<gene>
    <name evidence="2" type="ORF">ACFPQB_10155</name>
</gene>
<dbReference type="EMBL" id="JBHSNS010000003">
    <property type="protein sequence ID" value="MFC5729282.1"/>
    <property type="molecule type" value="Genomic_DNA"/>
</dbReference>
<dbReference type="InterPro" id="IPR023286">
    <property type="entry name" value="ABATE_dom_sf"/>
</dbReference>
<evidence type="ECO:0000259" key="1">
    <source>
        <dbReference type="Pfam" id="PF11706"/>
    </source>
</evidence>
<feature type="domain" description="Zinc finger CGNR" evidence="1">
    <location>
        <begin position="169"/>
        <end position="208"/>
    </location>
</feature>
<reference evidence="3" key="1">
    <citation type="journal article" date="2019" name="Int. J. Syst. Evol. Microbiol.">
        <title>The Global Catalogue of Microorganisms (GCM) 10K type strain sequencing project: providing services to taxonomists for standard genome sequencing and annotation.</title>
        <authorList>
            <consortium name="The Broad Institute Genomics Platform"/>
            <consortium name="The Broad Institute Genome Sequencing Center for Infectious Disease"/>
            <person name="Wu L."/>
            <person name="Ma J."/>
        </authorList>
    </citation>
    <scope>NUCLEOTIDE SEQUENCE [LARGE SCALE GENOMIC DNA]</scope>
    <source>
        <strain evidence="3">YIM 94188</strain>
    </source>
</reference>
<evidence type="ECO:0000313" key="2">
    <source>
        <dbReference type="EMBL" id="MFC5729282.1"/>
    </source>
</evidence>
<evidence type="ECO:0000313" key="3">
    <source>
        <dbReference type="Proteomes" id="UP001596072"/>
    </source>
</evidence>
<dbReference type="PANTHER" id="PTHR35525">
    <property type="entry name" value="BLL6575 PROTEIN"/>
    <property type="match status" value="1"/>
</dbReference>
<dbReference type="Pfam" id="PF07336">
    <property type="entry name" value="ABATE"/>
    <property type="match status" value="1"/>
</dbReference>
<dbReference type="PANTHER" id="PTHR35525:SF3">
    <property type="entry name" value="BLL6575 PROTEIN"/>
    <property type="match status" value="1"/>
</dbReference>
<dbReference type="RefSeq" id="WP_136431865.1">
    <property type="nucleotide sequence ID" value="NZ_JBHSNS010000003.1"/>
</dbReference>
<comment type="caution">
    <text evidence="2">The sequence shown here is derived from an EMBL/GenBank/DDBJ whole genome shotgun (WGS) entry which is preliminary data.</text>
</comment>
<dbReference type="Gene3D" id="1.10.3300.10">
    <property type="entry name" value="Jann2411-like domain"/>
    <property type="match status" value="1"/>
</dbReference>
<protein>
    <submittedName>
        <fullName evidence="2">CGNR zinc finger domain-containing protein</fullName>
    </submittedName>
</protein>
<dbReference type="InterPro" id="IPR021005">
    <property type="entry name" value="Znf_CGNR"/>
</dbReference>
<keyword evidence="3" id="KW-1185">Reference proteome</keyword>
<dbReference type="Proteomes" id="UP001596072">
    <property type="component" value="Unassembled WGS sequence"/>
</dbReference>
<organism evidence="2 3">
    <name type="scientific">Nocardioides vastitatis</name>
    <dbReference type="NCBI Taxonomy" id="2568655"/>
    <lineage>
        <taxon>Bacteria</taxon>
        <taxon>Bacillati</taxon>
        <taxon>Actinomycetota</taxon>
        <taxon>Actinomycetes</taxon>
        <taxon>Propionibacteriales</taxon>
        <taxon>Nocardioidaceae</taxon>
        <taxon>Nocardioides</taxon>
    </lineage>
</organism>
<dbReference type="InterPro" id="IPR010852">
    <property type="entry name" value="ABATE"/>
</dbReference>
<proteinExistence type="predicted"/>
<name>A0ABW0ZFI2_9ACTN</name>